<evidence type="ECO:0000256" key="1">
    <source>
        <dbReference type="PIRNR" id="PIRNR018571"/>
    </source>
</evidence>
<feature type="transmembrane region" description="Helical" evidence="2">
    <location>
        <begin position="133"/>
        <end position="151"/>
    </location>
</feature>
<sequence>MGGDNSIVIYLDVFFCINFIMDFIVIAVVNSLCRYAATYLRMILSATFGAMGAVIVCLVPQEYKFAANIVTYICIGMGMVRICAGNVAFAELIKGFFALYAAAFMLGGVMHVLYYYTYAGYIIRQVIVRDRELMVFLGVSFGFLLLLYRQLVRIKVYSDKLCRVCCVLRGRKIYIKGFVDTGNVLQDPLFHRPVCIAQKDSFLEVLHEINDCTKVKYHVIPFRSLGCDSGMLEVITADTMYICYGKKEIQVEDALIGLTAQTLSSDGEYEFLVNAQLLKG</sequence>
<keyword evidence="1" id="KW-0064">Aspartyl protease</keyword>
<keyword evidence="1" id="KW-1003">Cell membrane</keyword>
<keyword evidence="1 2" id="KW-0472">Membrane</keyword>
<keyword evidence="1" id="KW-0749">Sporulation</keyword>
<evidence type="ECO:0000313" key="3">
    <source>
        <dbReference type="EMBL" id="MEQ2553914.1"/>
    </source>
</evidence>
<protein>
    <recommendedName>
        <fullName evidence="1">Sporulation sigma-E factor-processing peptidase</fullName>
        <ecNumber evidence="1">3.4.23.-</ecNumber>
    </recommendedName>
    <alternativeName>
        <fullName evidence="1">Membrane-associated aspartic protease</fullName>
    </alternativeName>
    <alternativeName>
        <fullName evidence="1">Stage II sporulation protein GA</fullName>
    </alternativeName>
</protein>
<evidence type="ECO:0000256" key="2">
    <source>
        <dbReference type="SAM" id="Phobius"/>
    </source>
</evidence>
<feature type="transmembrane region" description="Helical" evidence="2">
    <location>
        <begin position="6"/>
        <end position="32"/>
    </location>
</feature>
<dbReference type="Pfam" id="PF03419">
    <property type="entry name" value="Peptidase_U4"/>
    <property type="match status" value="1"/>
</dbReference>
<feature type="transmembrane region" description="Helical" evidence="2">
    <location>
        <begin position="96"/>
        <end position="118"/>
    </location>
</feature>
<gene>
    <name evidence="3" type="ORF">WMO37_02660</name>
</gene>
<keyword evidence="1" id="KW-0378">Hydrolase</keyword>
<dbReference type="PIRSF" id="PIRSF018571">
    <property type="entry name" value="SpoIIGA"/>
    <property type="match status" value="1"/>
</dbReference>
<comment type="subcellular location">
    <subcellularLocation>
        <location evidence="1">Cell membrane</location>
    </subcellularLocation>
</comment>
<evidence type="ECO:0000313" key="4">
    <source>
        <dbReference type="Proteomes" id="UP001546774"/>
    </source>
</evidence>
<comment type="caution">
    <text evidence="3">The sequence shown here is derived from an EMBL/GenBank/DDBJ whole genome shotgun (WGS) entry which is preliminary data.</text>
</comment>
<dbReference type="EC" id="3.4.23.-" evidence="1"/>
<dbReference type="EMBL" id="JBBMFS010000002">
    <property type="protein sequence ID" value="MEQ2553914.1"/>
    <property type="molecule type" value="Genomic_DNA"/>
</dbReference>
<comment type="function">
    <text evidence="1">Probable aspartic protease that is responsible for the proteolytic cleavage of the RNA polymerase sigma E factor (SigE/spoIIGB) to yield the active peptide in the mother cell during sporulation. Responds to a signal from the forespore that is triggered by the extracellular signal protein SpoIIR.</text>
</comment>
<comment type="similarity">
    <text evidence="1">Belongs to the peptidase U4 family.</text>
</comment>
<dbReference type="InterPro" id="IPR005081">
    <property type="entry name" value="SpoIIGA"/>
</dbReference>
<organism evidence="3 4">
    <name type="scientific">Lachnospira intestinalis</name>
    <dbReference type="NCBI Taxonomy" id="3133158"/>
    <lineage>
        <taxon>Bacteria</taxon>
        <taxon>Bacillati</taxon>
        <taxon>Bacillota</taxon>
        <taxon>Clostridia</taxon>
        <taxon>Lachnospirales</taxon>
        <taxon>Lachnospiraceae</taxon>
        <taxon>Lachnospira</taxon>
    </lineage>
</organism>
<accession>A0ABV1H2N1</accession>
<feature type="transmembrane region" description="Helical" evidence="2">
    <location>
        <begin position="65"/>
        <end position="84"/>
    </location>
</feature>
<keyword evidence="4" id="KW-1185">Reference proteome</keyword>
<keyword evidence="2" id="KW-0812">Transmembrane</keyword>
<feature type="transmembrane region" description="Helical" evidence="2">
    <location>
        <begin position="39"/>
        <end position="59"/>
    </location>
</feature>
<name>A0ABV1H2N1_9FIRM</name>
<keyword evidence="2" id="KW-1133">Transmembrane helix</keyword>
<proteinExistence type="inferred from homology"/>
<keyword evidence="1" id="KW-0645">Protease</keyword>
<reference evidence="3" key="1">
    <citation type="submission" date="2024-03" db="EMBL/GenBank/DDBJ databases">
        <title>Human intestinal bacterial collection.</title>
        <authorList>
            <person name="Pauvert C."/>
            <person name="Hitch T.C.A."/>
            <person name="Clavel T."/>
        </authorList>
    </citation>
    <scope>NUCLEOTIDE SEQUENCE [LARGE SCALE GENOMIC DNA]</scope>
    <source>
        <strain evidence="3">CLA-AA-H89B</strain>
    </source>
</reference>
<dbReference type="Proteomes" id="UP001546774">
    <property type="component" value="Unassembled WGS sequence"/>
</dbReference>